<organism evidence="3 4">
    <name type="scientific">Aspergillus calidoustus</name>
    <dbReference type="NCBI Taxonomy" id="454130"/>
    <lineage>
        <taxon>Eukaryota</taxon>
        <taxon>Fungi</taxon>
        <taxon>Dikarya</taxon>
        <taxon>Ascomycota</taxon>
        <taxon>Pezizomycotina</taxon>
        <taxon>Eurotiomycetes</taxon>
        <taxon>Eurotiomycetidae</taxon>
        <taxon>Eurotiales</taxon>
        <taxon>Aspergillaceae</taxon>
        <taxon>Aspergillus</taxon>
        <taxon>Aspergillus subgen. Nidulantes</taxon>
    </lineage>
</organism>
<evidence type="ECO:0000256" key="1">
    <source>
        <dbReference type="SAM" id="Phobius"/>
    </source>
</evidence>
<feature type="transmembrane region" description="Helical" evidence="1">
    <location>
        <begin position="203"/>
        <end position="229"/>
    </location>
</feature>
<dbReference type="PANTHER" id="PTHR42109">
    <property type="entry name" value="UNPLACED GENOMIC SCAFFOLD UM_SCAF_CONTIG_1.265, WHOLE GENOME SHOTGUN SEQUENCE"/>
    <property type="match status" value="1"/>
</dbReference>
<feature type="transmembrane region" description="Helical" evidence="1">
    <location>
        <begin position="59"/>
        <end position="81"/>
    </location>
</feature>
<dbReference type="AlphaFoldDB" id="A0A0U5GSZ8"/>
<keyword evidence="1" id="KW-1133">Transmembrane helix</keyword>
<sequence length="314" mass="35404">MISKDYKVIKALEILEFEDFSALTLHYLGNLRNIILDTIQPILPFEHNLNNMLEDNYNFALWELAIFSIIHIVQFVVRFIQERRYWHHDRPRSFGWCFTYSWWGMIGMLSQLRIAGSAMLISRPEPTKPILVAETVLQGIGLSFLLFEVSLVLLRSGQSGRTGPGNSRHPTHVRFTLHFFRFPAIISIILVLVGRTINIRACAIIGLAGIVAFVLTLALVWCVVLGLVAKSHKLLSVPAQRAVLVVFASLPFLTLRTAYFLLAEYPSKYGRVGGNVNFKGGAELMMEIIVVVLLIVARTIAEPLWAALPETTLF</sequence>
<feature type="domain" description="DUF7702" evidence="2">
    <location>
        <begin position="100"/>
        <end position="296"/>
    </location>
</feature>
<dbReference type="Pfam" id="PF24800">
    <property type="entry name" value="DUF7702"/>
    <property type="match status" value="1"/>
</dbReference>
<gene>
    <name evidence="3" type="ORF">ASPCAL07875</name>
</gene>
<reference evidence="4" key="1">
    <citation type="journal article" date="2016" name="Genome Announc.">
        <title>Draft genome sequences of fungus Aspergillus calidoustus.</title>
        <authorList>
            <person name="Horn F."/>
            <person name="Linde J."/>
            <person name="Mattern D.J."/>
            <person name="Walther G."/>
            <person name="Guthke R."/>
            <person name="Scherlach K."/>
            <person name="Martin K."/>
            <person name="Brakhage A.A."/>
            <person name="Petzke L."/>
            <person name="Valiante V."/>
        </authorList>
    </citation>
    <scope>NUCLEOTIDE SEQUENCE [LARGE SCALE GENOMIC DNA]</scope>
    <source>
        <strain evidence="4">SF006504</strain>
    </source>
</reference>
<accession>A0A0U5GSZ8</accession>
<dbReference type="Proteomes" id="UP000054771">
    <property type="component" value="Unassembled WGS sequence"/>
</dbReference>
<keyword evidence="1" id="KW-0812">Transmembrane</keyword>
<name>A0A0U5GSZ8_ASPCI</name>
<dbReference type="PANTHER" id="PTHR42109:SF2">
    <property type="entry name" value="INTEGRAL MEMBRANE PROTEIN"/>
    <property type="match status" value="1"/>
</dbReference>
<evidence type="ECO:0000313" key="3">
    <source>
        <dbReference type="EMBL" id="CEN61212.1"/>
    </source>
</evidence>
<evidence type="ECO:0000313" key="4">
    <source>
        <dbReference type="Proteomes" id="UP000054771"/>
    </source>
</evidence>
<evidence type="ECO:0000259" key="2">
    <source>
        <dbReference type="Pfam" id="PF24800"/>
    </source>
</evidence>
<feature type="transmembrane region" description="Helical" evidence="1">
    <location>
        <begin position="93"/>
        <end position="115"/>
    </location>
</feature>
<keyword evidence="4" id="KW-1185">Reference proteome</keyword>
<dbReference type="InterPro" id="IPR056119">
    <property type="entry name" value="DUF7702"/>
</dbReference>
<dbReference type="EMBL" id="CDMC01000006">
    <property type="protein sequence ID" value="CEN61212.1"/>
    <property type="molecule type" value="Genomic_DNA"/>
</dbReference>
<dbReference type="OrthoDB" id="2560628at2759"/>
<feature type="transmembrane region" description="Helical" evidence="1">
    <location>
        <begin position="241"/>
        <end position="262"/>
    </location>
</feature>
<feature type="transmembrane region" description="Helical" evidence="1">
    <location>
        <begin position="175"/>
        <end position="197"/>
    </location>
</feature>
<feature type="transmembrane region" description="Helical" evidence="1">
    <location>
        <begin position="282"/>
        <end position="301"/>
    </location>
</feature>
<protein>
    <recommendedName>
        <fullName evidence="2">DUF7702 domain-containing protein</fullName>
    </recommendedName>
</protein>
<feature type="transmembrane region" description="Helical" evidence="1">
    <location>
        <begin position="135"/>
        <end position="154"/>
    </location>
</feature>
<keyword evidence="1" id="KW-0472">Membrane</keyword>
<proteinExistence type="predicted"/>